<gene>
    <name evidence="1" type="ORF">SAMN02745124_02210</name>
</gene>
<dbReference type="RefSeq" id="WP_073375982.1">
    <property type="nucleotide sequence ID" value="NZ_FQXS01000012.1"/>
</dbReference>
<evidence type="ECO:0000313" key="2">
    <source>
        <dbReference type="Proteomes" id="UP000184139"/>
    </source>
</evidence>
<keyword evidence="2" id="KW-1185">Reference proteome</keyword>
<reference evidence="1 2" key="1">
    <citation type="submission" date="2016-11" db="EMBL/GenBank/DDBJ databases">
        <authorList>
            <person name="Jaros S."/>
            <person name="Januszkiewicz K."/>
            <person name="Wedrychowicz H."/>
        </authorList>
    </citation>
    <scope>NUCLEOTIDE SEQUENCE [LARGE SCALE GENOMIC DNA]</scope>
    <source>
        <strain evidence="1 2">DSM 9705</strain>
    </source>
</reference>
<sequence length="101" mass="10851">MVRPHLSGLAEHRVTRPHISGKRTAQAAFEQLCAATALLSSAAMTAPLTSRLVTAGPPINEHQTKTIGILPAVRHSVEAHHGKPSLPVTNRVKEIGQIINW</sequence>
<dbReference type="AlphaFoldDB" id="A0A1M5WC91"/>
<organism evidence="1 2">
    <name type="scientific">Desulfofustis glycolicus DSM 9705</name>
    <dbReference type="NCBI Taxonomy" id="1121409"/>
    <lineage>
        <taxon>Bacteria</taxon>
        <taxon>Pseudomonadati</taxon>
        <taxon>Thermodesulfobacteriota</taxon>
        <taxon>Desulfobulbia</taxon>
        <taxon>Desulfobulbales</taxon>
        <taxon>Desulfocapsaceae</taxon>
        <taxon>Desulfofustis</taxon>
    </lineage>
</organism>
<protein>
    <submittedName>
        <fullName evidence="1">Uncharacterized protein</fullName>
    </submittedName>
</protein>
<name>A0A1M5WC91_9BACT</name>
<dbReference type="Proteomes" id="UP000184139">
    <property type="component" value="Unassembled WGS sequence"/>
</dbReference>
<accession>A0A1M5WC91</accession>
<dbReference type="EMBL" id="FQXS01000012">
    <property type="protein sequence ID" value="SHH85209.1"/>
    <property type="molecule type" value="Genomic_DNA"/>
</dbReference>
<proteinExistence type="predicted"/>
<evidence type="ECO:0000313" key="1">
    <source>
        <dbReference type="EMBL" id="SHH85209.1"/>
    </source>
</evidence>
<dbReference type="STRING" id="1121409.SAMN02745124_02210"/>